<name>A0A9P5YD99_9AGAR</name>
<dbReference type="InterPro" id="IPR013857">
    <property type="entry name" value="NADH-UbQ_OxRdtase-assoc_prot30"/>
</dbReference>
<dbReference type="Pfam" id="PF08547">
    <property type="entry name" value="CIA30"/>
    <property type="match status" value="1"/>
</dbReference>
<dbReference type="GO" id="GO:0005739">
    <property type="term" value="C:mitochondrion"/>
    <property type="evidence" value="ECO:0007669"/>
    <property type="project" value="UniProtKB-SubCell"/>
</dbReference>
<evidence type="ECO:0000256" key="1">
    <source>
        <dbReference type="ARBA" id="ARBA00004173"/>
    </source>
</evidence>
<comment type="similarity">
    <text evidence="2">Belongs to the CIA30 family.</text>
</comment>
<comment type="subcellular location">
    <subcellularLocation>
        <location evidence="1">Mitochondrion</location>
    </subcellularLocation>
</comment>
<evidence type="ECO:0000256" key="3">
    <source>
        <dbReference type="ARBA" id="ARBA00023128"/>
    </source>
</evidence>
<dbReference type="EMBL" id="MU150241">
    <property type="protein sequence ID" value="KAF9466545.1"/>
    <property type="molecule type" value="Genomic_DNA"/>
</dbReference>
<evidence type="ECO:0000256" key="2">
    <source>
        <dbReference type="ARBA" id="ARBA00007884"/>
    </source>
</evidence>
<organism evidence="7 8">
    <name type="scientific">Collybia nuda</name>
    <dbReference type="NCBI Taxonomy" id="64659"/>
    <lineage>
        <taxon>Eukaryota</taxon>
        <taxon>Fungi</taxon>
        <taxon>Dikarya</taxon>
        <taxon>Basidiomycota</taxon>
        <taxon>Agaricomycotina</taxon>
        <taxon>Agaricomycetes</taxon>
        <taxon>Agaricomycetidae</taxon>
        <taxon>Agaricales</taxon>
        <taxon>Tricholomatineae</taxon>
        <taxon>Clitocybaceae</taxon>
        <taxon>Collybia</taxon>
    </lineage>
</organism>
<dbReference type="InterPro" id="IPR039131">
    <property type="entry name" value="NDUFAF1"/>
</dbReference>
<sequence>MSNWSLYLQRTSQLLRDNSAKVLRMQGADDPSRIPRTLFSFNSKADIQQFATGCDADIGGTSSVHFDLDESPENASIGKLATAKFWGEMRLGVRTGLEGKLRGGYAGFRNKTRPTLFGNMVEDVSNHRYLALRLRVSGDPRTHNSYFANIQTDGPISTDLWQHRLYFQRNDNAWEDLYIPFDNFVRTNSGELSEDQIKMYREKVRSIGISLLGGNSGSSGKYELGIDSIRIVNDEDVIHSPNEKSEDLQRRREFTPAPDEHLP</sequence>
<dbReference type="Proteomes" id="UP000807353">
    <property type="component" value="Unassembled WGS sequence"/>
</dbReference>
<dbReference type="GO" id="GO:0006120">
    <property type="term" value="P:mitochondrial electron transport, NADH to ubiquinone"/>
    <property type="evidence" value="ECO:0007669"/>
    <property type="project" value="TreeGrafter"/>
</dbReference>
<comment type="caution">
    <text evidence="7">The sequence shown here is derived from an EMBL/GenBank/DDBJ whole genome shotgun (WGS) entry which is preliminary data.</text>
</comment>
<evidence type="ECO:0000313" key="7">
    <source>
        <dbReference type="EMBL" id="KAF9466545.1"/>
    </source>
</evidence>
<dbReference type="AlphaFoldDB" id="A0A9P5YD99"/>
<keyword evidence="3" id="KW-0496">Mitochondrion</keyword>
<dbReference type="SUPFAM" id="SSF49785">
    <property type="entry name" value="Galactose-binding domain-like"/>
    <property type="match status" value="1"/>
</dbReference>
<reference evidence="7" key="1">
    <citation type="submission" date="2020-11" db="EMBL/GenBank/DDBJ databases">
        <authorList>
            <consortium name="DOE Joint Genome Institute"/>
            <person name="Ahrendt S."/>
            <person name="Riley R."/>
            <person name="Andreopoulos W."/>
            <person name="Labutti K."/>
            <person name="Pangilinan J."/>
            <person name="Ruiz-Duenas F.J."/>
            <person name="Barrasa J.M."/>
            <person name="Sanchez-Garcia M."/>
            <person name="Camarero S."/>
            <person name="Miyauchi S."/>
            <person name="Serrano A."/>
            <person name="Linde D."/>
            <person name="Babiker R."/>
            <person name="Drula E."/>
            <person name="Ayuso-Fernandez I."/>
            <person name="Pacheco R."/>
            <person name="Padilla G."/>
            <person name="Ferreira P."/>
            <person name="Barriuso J."/>
            <person name="Kellner H."/>
            <person name="Castanera R."/>
            <person name="Alfaro M."/>
            <person name="Ramirez L."/>
            <person name="Pisabarro A.G."/>
            <person name="Kuo A."/>
            <person name="Tritt A."/>
            <person name="Lipzen A."/>
            <person name="He G."/>
            <person name="Yan M."/>
            <person name="Ng V."/>
            <person name="Cullen D."/>
            <person name="Martin F."/>
            <person name="Rosso M.-N."/>
            <person name="Henrissat B."/>
            <person name="Hibbett D."/>
            <person name="Martinez A.T."/>
            <person name="Grigoriev I.V."/>
        </authorList>
    </citation>
    <scope>NUCLEOTIDE SEQUENCE</scope>
    <source>
        <strain evidence="7">CBS 247.69</strain>
    </source>
</reference>
<dbReference type="OrthoDB" id="42561at2759"/>
<feature type="region of interest" description="Disordered" evidence="5">
    <location>
        <begin position="237"/>
        <end position="263"/>
    </location>
</feature>
<keyword evidence="4" id="KW-0143">Chaperone</keyword>
<evidence type="ECO:0000313" key="8">
    <source>
        <dbReference type="Proteomes" id="UP000807353"/>
    </source>
</evidence>
<accession>A0A9P5YD99</accession>
<dbReference type="GO" id="GO:0010257">
    <property type="term" value="P:NADH dehydrogenase complex assembly"/>
    <property type="evidence" value="ECO:0007669"/>
    <property type="project" value="TreeGrafter"/>
</dbReference>
<dbReference type="GO" id="GO:0051082">
    <property type="term" value="F:unfolded protein binding"/>
    <property type="evidence" value="ECO:0007669"/>
    <property type="project" value="TreeGrafter"/>
</dbReference>
<keyword evidence="8" id="KW-1185">Reference proteome</keyword>
<evidence type="ECO:0000256" key="4">
    <source>
        <dbReference type="ARBA" id="ARBA00023186"/>
    </source>
</evidence>
<feature type="domain" description="NADH:ubiquinone oxidoreductase intermediate-associated protein 30" evidence="6">
    <location>
        <begin position="39"/>
        <end position="226"/>
    </location>
</feature>
<dbReference type="PANTHER" id="PTHR13194">
    <property type="entry name" value="COMPLEX I INTERMEDIATE-ASSOCIATED PROTEIN 30"/>
    <property type="match status" value="1"/>
</dbReference>
<evidence type="ECO:0000256" key="5">
    <source>
        <dbReference type="SAM" id="MobiDB-lite"/>
    </source>
</evidence>
<dbReference type="PANTHER" id="PTHR13194:SF18">
    <property type="entry name" value="COMPLEX I INTERMEDIATE-ASSOCIATED PROTEIN 30, MITOCHONDRIAL"/>
    <property type="match status" value="1"/>
</dbReference>
<gene>
    <name evidence="7" type="ORF">BDZ94DRAFT_1306141</name>
</gene>
<protein>
    <submittedName>
        <fullName evidence="7">Complex I intermediate-associated protein CIA30</fullName>
    </submittedName>
</protein>
<proteinExistence type="inferred from homology"/>
<dbReference type="InterPro" id="IPR008979">
    <property type="entry name" value="Galactose-bd-like_sf"/>
</dbReference>
<evidence type="ECO:0000259" key="6">
    <source>
        <dbReference type="Pfam" id="PF08547"/>
    </source>
</evidence>